<keyword evidence="3" id="KW-1185">Reference proteome</keyword>
<protein>
    <submittedName>
        <fullName evidence="2">Uncharacterized protein</fullName>
    </submittedName>
</protein>
<dbReference type="GO" id="GO:0008061">
    <property type="term" value="F:chitin binding"/>
    <property type="evidence" value="ECO:0007669"/>
    <property type="project" value="InterPro"/>
</dbReference>
<dbReference type="Proteomes" id="UP001107558">
    <property type="component" value="Chromosome 3"/>
</dbReference>
<comment type="caution">
    <text evidence="2">The sequence shown here is derived from an EMBL/GenBank/DDBJ whole genome shotgun (WGS) entry which is preliminary data.</text>
</comment>
<gene>
    <name evidence="2" type="ORF">PVAND_003309</name>
</gene>
<accession>A0A9J6BVE9</accession>
<dbReference type="SUPFAM" id="SSF57625">
    <property type="entry name" value="Invertebrate chitin-binding proteins"/>
    <property type="match status" value="1"/>
</dbReference>
<dbReference type="EMBL" id="JADBJN010000003">
    <property type="protein sequence ID" value="KAG5673246.1"/>
    <property type="molecule type" value="Genomic_DNA"/>
</dbReference>
<evidence type="ECO:0000313" key="2">
    <source>
        <dbReference type="EMBL" id="KAG5673246.1"/>
    </source>
</evidence>
<proteinExistence type="predicted"/>
<dbReference type="AlphaFoldDB" id="A0A9J6BVE9"/>
<feature type="signal peptide" evidence="1">
    <location>
        <begin position="1"/>
        <end position="16"/>
    </location>
</feature>
<evidence type="ECO:0000313" key="3">
    <source>
        <dbReference type="Proteomes" id="UP001107558"/>
    </source>
</evidence>
<feature type="chain" id="PRO_5039919439" evidence="1">
    <location>
        <begin position="17"/>
        <end position="185"/>
    </location>
</feature>
<name>A0A9J6BVE9_POLVA</name>
<keyword evidence="1" id="KW-0732">Signal</keyword>
<evidence type="ECO:0000256" key="1">
    <source>
        <dbReference type="SAM" id="SignalP"/>
    </source>
</evidence>
<reference evidence="2" key="1">
    <citation type="submission" date="2021-03" db="EMBL/GenBank/DDBJ databases">
        <title>Chromosome level genome of the anhydrobiotic midge Polypedilum vanderplanki.</title>
        <authorList>
            <person name="Yoshida Y."/>
            <person name="Kikawada T."/>
            <person name="Gusev O."/>
        </authorList>
    </citation>
    <scope>NUCLEOTIDE SEQUENCE</scope>
    <source>
        <strain evidence="2">NIAS01</strain>
        <tissue evidence="2">Whole body or cell culture</tissue>
    </source>
</reference>
<organism evidence="2 3">
    <name type="scientific">Polypedilum vanderplanki</name>
    <name type="common">Sleeping chironomid midge</name>
    <dbReference type="NCBI Taxonomy" id="319348"/>
    <lineage>
        <taxon>Eukaryota</taxon>
        <taxon>Metazoa</taxon>
        <taxon>Ecdysozoa</taxon>
        <taxon>Arthropoda</taxon>
        <taxon>Hexapoda</taxon>
        <taxon>Insecta</taxon>
        <taxon>Pterygota</taxon>
        <taxon>Neoptera</taxon>
        <taxon>Endopterygota</taxon>
        <taxon>Diptera</taxon>
        <taxon>Nematocera</taxon>
        <taxon>Chironomoidea</taxon>
        <taxon>Chironomidae</taxon>
        <taxon>Chironominae</taxon>
        <taxon>Polypedilum</taxon>
        <taxon>Polypedilum</taxon>
    </lineage>
</organism>
<sequence length="185" mass="20534">MKEILVAVLFLGTVAAVSLPRGHFIHHDSNRRCWLCDPNLRCIPCPLRFDRAIPEDWSTDCEKPNADICSNYPNIRFPHPNLAKYYQCGPDGSDAPAVATECPCDHLFNVDLGECVSKDEDVPRFCIPVTHPDPMPCETTPTPTPTPTPSPCCDCKCVVPWWPCNCPCWGMMPMPPCMGGMIMIG</sequence>
<dbReference type="InterPro" id="IPR036508">
    <property type="entry name" value="Chitin-bd_dom_sf"/>
</dbReference>